<gene>
    <name evidence="2" type="ORF">FC90_GL000364</name>
</gene>
<sequence length="292" mass="33772">MHLGKGIFYSEAKEHWDHFDRQVINEEAAPMISRILPIKKGYNFRELGDYQTLDGRRIKQQRLFRTGHLAQLDKHDLMLLARYPITQVVDFRSPLERKQAPDKKIATATYESIPIFKEDATQSMATEVELYERYTNNPLGGQQQMRQVYRDMVQDPYSILKYRQFFERLLTEAHPEQAFLFHCTGGKDRTGMAAYYLLNVLGVPAATIRYDYLLSNTASREHVAARIKALRQKDASSGFLKSMHALMSVDQSYLQAAEILIDQEYGSTQGFIRHALGLTHSDIEQLRAIYLE</sequence>
<organism evidence="2 3">
    <name type="scientific">Latilactobacillus graminis DSM 20719</name>
    <dbReference type="NCBI Taxonomy" id="1423752"/>
    <lineage>
        <taxon>Bacteria</taxon>
        <taxon>Bacillati</taxon>
        <taxon>Bacillota</taxon>
        <taxon>Bacilli</taxon>
        <taxon>Lactobacillales</taxon>
        <taxon>Lactobacillaceae</taxon>
        <taxon>Latilactobacillus</taxon>
    </lineage>
</organism>
<comment type="caution">
    <text evidence="2">The sequence shown here is derived from an EMBL/GenBank/DDBJ whole genome shotgun (WGS) entry which is preliminary data.</text>
</comment>
<dbReference type="InterPro" id="IPR029021">
    <property type="entry name" value="Prot-tyrosine_phosphatase-like"/>
</dbReference>
<name>A0AA89I2H7_9LACO</name>
<evidence type="ECO:0000256" key="1">
    <source>
        <dbReference type="ARBA" id="ARBA00009580"/>
    </source>
</evidence>
<evidence type="ECO:0000313" key="3">
    <source>
        <dbReference type="Proteomes" id="UP000050823"/>
    </source>
</evidence>
<protein>
    <submittedName>
        <fullName evidence="2">Tyrosine-phosphatase protein</fullName>
    </submittedName>
</protein>
<evidence type="ECO:0000313" key="2">
    <source>
        <dbReference type="EMBL" id="KRM23408.1"/>
    </source>
</evidence>
<dbReference type="PANTHER" id="PTHR31126">
    <property type="entry name" value="TYROSINE-PROTEIN PHOSPHATASE"/>
    <property type="match status" value="1"/>
</dbReference>
<dbReference type="EMBL" id="AYZB01000020">
    <property type="protein sequence ID" value="KRM23408.1"/>
    <property type="molecule type" value="Genomic_DNA"/>
</dbReference>
<dbReference type="AlphaFoldDB" id="A0AA89I2H7"/>
<proteinExistence type="inferred from homology"/>
<dbReference type="PANTHER" id="PTHR31126:SF1">
    <property type="entry name" value="TYROSINE SPECIFIC PROTEIN PHOSPHATASES DOMAIN-CONTAINING PROTEIN"/>
    <property type="match status" value="1"/>
</dbReference>
<dbReference type="Gene3D" id="3.90.190.10">
    <property type="entry name" value="Protein tyrosine phosphatase superfamily"/>
    <property type="match status" value="1"/>
</dbReference>
<dbReference type="SUPFAM" id="SSF52799">
    <property type="entry name" value="(Phosphotyrosine protein) phosphatases II"/>
    <property type="match status" value="1"/>
</dbReference>
<dbReference type="InterPro" id="IPR016130">
    <property type="entry name" value="Tyr_Pase_AS"/>
</dbReference>
<dbReference type="Proteomes" id="UP000050823">
    <property type="component" value="Unassembled WGS sequence"/>
</dbReference>
<dbReference type="PROSITE" id="PS00383">
    <property type="entry name" value="TYR_PHOSPHATASE_1"/>
    <property type="match status" value="1"/>
</dbReference>
<dbReference type="Pfam" id="PF13350">
    <property type="entry name" value="Y_phosphatase3"/>
    <property type="match status" value="1"/>
</dbReference>
<accession>A0AA89I2H7</accession>
<dbReference type="InterPro" id="IPR026893">
    <property type="entry name" value="Tyr/Ser_Pase_IphP-type"/>
</dbReference>
<reference evidence="2 3" key="1">
    <citation type="journal article" date="2015" name="Genome Announc.">
        <title>Expanding the biotechnology potential of lactobacilli through comparative genomics of 213 strains and associated genera.</title>
        <authorList>
            <person name="Sun Z."/>
            <person name="Harris H.M."/>
            <person name="McCann A."/>
            <person name="Guo C."/>
            <person name="Argimon S."/>
            <person name="Zhang W."/>
            <person name="Yang X."/>
            <person name="Jeffery I.B."/>
            <person name="Cooney J.C."/>
            <person name="Kagawa T.F."/>
            <person name="Liu W."/>
            <person name="Song Y."/>
            <person name="Salvetti E."/>
            <person name="Wrobel A."/>
            <person name="Rasinkangas P."/>
            <person name="Parkhill J."/>
            <person name="Rea M.C."/>
            <person name="O'Sullivan O."/>
            <person name="Ritari J."/>
            <person name="Douillard F.P."/>
            <person name="Paul Ross R."/>
            <person name="Yang R."/>
            <person name="Briner A.E."/>
            <person name="Felis G.E."/>
            <person name="de Vos W.M."/>
            <person name="Barrangou R."/>
            <person name="Klaenhammer T.R."/>
            <person name="Caufield P.W."/>
            <person name="Cui Y."/>
            <person name="Zhang H."/>
            <person name="O'Toole P.W."/>
        </authorList>
    </citation>
    <scope>NUCLEOTIDE SEQUENCE [LARGE SCALE GENOMIC DNA]</scope>
    <source>
        <strain evidence="2 3">DSM 20719</strain>
    </source>
</reference>
<dbReference type="GO" id="GO:0004721">
    <property type="term" value="F:phosphoprotein phosphatase activity"/>
    <property type="evidence" value="ECO:0007669"/>
    <property type="project" value="InterPro"/>
</dbReference>
<comment type="similarity">
    <text evidence="1">Belongs to the protein-tyrosine phosphatase family.</text>
</comment>